<protein>
    <submittedName>
        <fullName evidence="7">Sigma-70 family RNA polymerase sigma factor</fullName>
    </submittedName>
</protein>
<feature type="domain" description="RNA polymerase sigma factor 70 region 4 type 2" evidence="6">
    <location>
        <begin position="105"/>
        <end position="156"/>
    </location>
</feature>
<keyword evidence="4" id="KW-0804">Transcription</keyword>
<accession>A0ABV3Z4H7</accession>
<dbReference type="InterPro" id="IPR013325">
    <property type="entry name" value="RNA_pol_sigma_r2"/>
</dbReference>
<evidence type="ECO:0000256" key="1">
    <source>
        <dbReference type="ARBA" id="ARBA00010641"/>
    </source>
</evidence>
<dbReference type="InterPro" id="IPR036388">
    <property type="entry name" value="WH-like_DNA-bd_sf"/>
</dbReference>
<comment type="caution">
    <text evidence="7">The sequence shown here is derived from an EMBL/GenBank/DDBJ whole genome shotgun (WGS) entry which is preliminary data.</text>
</comment>
<dbReference type="InterPro" id="IPR013324">
    <property type="entry name" value="RNA_pol_sigma_r3/r4-like"/>
</dbReference>
<dbReference type="InterPro" id="IPR039425">
    <property type="entry name" value="RNA_pol_sigma-70-like"/>
</dbReference>
<feature type="domain" description="RNA polymerase sigma-70 region 2" evidence="5">
    <location>
        <begin position="13"/>
        <end position="75"/>
    </location>
</feature>
<evidence type="ECO:0000313" key="8">
    <source>
        <dbReference type="Proteomes" id="UP001560685"/>
    </source>
</evidence>
<dbReference type="NCBIfam" id="TIGR02937">
    <property type="entry name" value="sigma70-ECF"/>
    <property type="match status" value="1"/>
</dbReference>
<evidence type="ECO:0000259" key="5">
    <source>
        <dbReference type="Pfam" id="PF04542"/>
    </source>
</evidence>
<dbReference type="EMBL" id="JBEHZE010000001">
    <property type="protein sequence ID" value="MEX6633398.1"/>
    <property type="molecule type" value="Genomic_DNA"/>
</dbReference>
<evidence type="ECO:0000256" key="2">
    <source>
        <dbReference type="ARBA" id="ARBA00023015"/>
    </source>
</evidence>
<dbReference type="Gene3D" id="1.10.10.10">
    <property type="entry name" value="Winged helix-like DNA-binding domain superfamily/Winged helix DNA-binding domain"/>
    <property type="match status" value="1"/>
</dbReference>
<dbReference type="RefSeq" id="WP_369313355.1">
    <property type="nucleotide sequence ID" value="NZ_JBEHZE010000001.1"/>
</dbReference>
<keyword evidence="2" id="KW-0805">Transcription regulation</keyword>
<dbReference type="Gene3D" id="1.10.1740.10">
    <property type="match status" value="1"/>
</dbReference>
<evidence type="ECO:0000313" key="7">
    <source>
        <dbReference type="EMBL" id="MEX6633398.1"/>
    </source>
</evidence>
<evidence type="ECO:0000256" key="4">
    <source>
        <dbReference type="ARBA" id="ARBA00023163"/>
    </source>
</evidence>
<evidence type="ECO:0000256" key="3">
    <source>
        <dbReference type="ARBA" id="ARBA00023082"/>
    </source>
</evidence>
<dbReference type="InterPro" id="IPR013249">
    <property type="entry name" value="RNA_pol_sigma70_r4_t2"/>
</dbReference>
<dbReference type="InterPro" id="IPR014284">
    <property type="entry name" value="RNA_pol_sigma-70_dom"/>
</dbReference>
<evidence type="ECO:0000259" key="6">
    <source>
        <dbReference type="Pfam" id="PF08281"/>
    </source>
</evidence>
<dbReference type="Pfam" id="PF08281">
    <property type="entry name" value="Sigma70_r4_2"/>
    <property type="match status" value="1"/>
</dbReference>
<gene>
    <name evidence="7" type="ORF">ABFZ84_07525</name>
</gene>
<keyword evidence="3" id="KW-0731">Sigma factor</keyword>
<keyword evidence="8" id="KW-1185">Reference proteome</keyword>
<dbReference type="InterPro" id="IPR007627">
    <property type="entry name" value="RNA_pol_sigma70_r2"/>
</dbReference>
<name>A0ABV3Z4H7_9PROT</name>
<dbReference type="PANTHER" id="PTHR43133:SF25">
    <property type="entry name" value="RNA POLYMERASE SIGMA FACTOR RFAY-RELATED"/>
    <property type="match status" value="1"/>
</dbReference>
<sequence>MSTTFTTDELNNVLPALNRFALSLTRNEDAAHDLVQDSVERALVKSEYYEPGTNLRSWMFTLCKRLFLNQIRKQKSYGVSVELSDAPQQKVAADAPQDVILECNEMLDCFDKLPKRDRVVLSLIVIEGMKYEEAAKKLRVPVGTVRSRLSRARSRLKEMTADWSSYRQDQQEQMSAAF</sequence>
<proteinExistence type="inferred from homology"/>
<dbReference type="SUPFAM" id="SSF88946">
    <property type="entry name" value="Sigma2 domain of RNA polymerase sigma factors"/>
    <property type="match status" value="1"/>
</dbReference>
<comment type="similarity">
    <text evidence="1">Belongs to the sigma-70 factor family. ECF subfamily.</text>
</comment>
<organism evidence="7 8">
    <name type="scientific">Hyphococcus lacteus</name>
    <dbReference type="NCBI Taxonomy" id="3143536"/>
    <lineage>
        <taxon>Bacteria</taxon>
        <taxon>Pseudomonadati</taxon>
        <taxon>Pseudomonadota</taxon>
        <taxon>Alphaproteobacteria</taxon>
        <taxon>Parvularculales</taxon>
        <taxon>Parvularculaceae</taxon>
        <taxon>Hyphococcus</taxon>
    </lineage>
</organism>
<dbReference type="SUPFAM" id="SSF88659">
    <property type="entry name" value="Sigma3 and sigma4 domains of RNA polymerase sigma factors"/>
    <property type="match status" value="1"/>
</dbReference>
<dbReference type="PANTHER" id="PTHR43133">
    <property type="entry name" value="RNA POLYMERASE ECF-TYPE SIGMA FACTO"/>
    <property type="match status" value="1"/>
</dbReference>
<reference evidence="7 8" key="1">
    <citation type="submission" date="2024-05" db="EMBL/GenBank/DDBJ databases">
        <title>Three bacterial strains, DH-69, EH-24, and ECK-19 isolated from coastal sediments.</title>
        <authorList>
            <person name="Ye Y.-Q."/>
            <person name="Du Z.-J."/>
        </authorList>
    </citation>
    <scope>NUCLEOTIDE SEQUENCE [LARGE SCALE GENOMIC DNA]</scope>
    <source>
        <strain evidence="7 8">ECK-19</strain>
    </source>
</reference>
<dbReference type="Pfam" id="PF04542">
    <property type="entry name" value="Sigma70_r2"/>
    <property type="match status" value="1"/>
</dbReference>
<dbReference type="Proteomes" id="UP001560685">
    <property type="component" value="Unassembled WGS sequence"/>
</dbReference>